<keyword evidence="3" id="KW-1185">Reference proteome</keyword>
<accession>A0AAV1RXY2</accession>
<evidence type="ECO:0000313" key="3">
    <source>
        <dbReference type="Proteomes" id="UP001314170"/>
    </source>
</evidence>
<organism evidence="2 3">
    <name type="scientific">Dovyalis caffra</name>
    <dbReference type="NCBI Taxonomy" id="77055"/>
    <lineage>
        <taxon>Eukaryota</taxon>
        <taxon>Viridiplantae</taxon>
        <taxon>Streptophyta</taxon>
        <taxon>Embryophyta</taxon>
        <taxon>Tracheophyta</taxon>
        <taxon>Spermatophyta</taxon>
        <taxon>Magnoliopsida</taxon>
        <taxon>eudicotyledons</taxon>
        <taxon>Gunneridae</taxon>
        <taxon>Pentapetalae</taxon>
        <taxon>rosids</taxon>
        <taxon>fabids</taxon>
        <taxon>Malpighiales</taxon>
        <taxon>Salicaceae</taxon>
        <taxon>Flacourtieae</taxon>
        <taxon>Dovyalis</taxon>
    </lineage>
</organism>
<feature type="non-terminal residue" evidence="2">
    <location>
        <position position="1"/>
    </location>
</feature>
<sequence>DCPQARGVEARGVFGGPEGYSTNLGCSGGWRNEELEFKGLKNSKTRNPKRAMAQKSPNKIG</sequence>
<proteinExistence type="predicted"/>
<gene>
    <name evidence="2" type="ORF">DCAF_LOCUS15275</name>
</gene>
<feature type="region of interest" description="Disordered" evidence="1">
    <location>
        <begin position="37"/>
        <end position="61"/>
    </location>
</feature>
<comment type="caution">
    <text evidence="2">The sequence shown here is derived from an EMBL/GenBank/DDBJ whole genome shotgun (WGS) entry which is preliminary data.</text>
</comment>
<reference evidence="2 3" key="1">
    <citation type="submission" date="2024-01" db="EMBL/GenBank/DDBJ databases">
        <authorList>
            <person name="Waweru B."/>
        </authorList>
    </citation>
    <scope>NUCLEOTIDE SEQUENCE [LARGE SCALE GENOMIC DNA]</scope>
</reference>
<evidence type="ECO:0000256" key="1">
    <source>
        <dbReference type="SAM" id="MobiDB-lite"/>
    </source>
</evidence>
<evidence type="ECO:0000313" key="2">
    <source>
        <dbReference type="EMBL" id="CAK7340194.1"/>
    </source>
</evidence>
<dbReference type="EMBL" id="CAWUPB010001159">
    <property type="protein sequence ID" value="CAK7340194.1"/>
    <property type="molecule type" value="Genomic_DNA"/>
</dbReference>
<dbReference type="Proteomes" id="UP001314170">
    <property type="component" value="Unassembled WGS sequence"/>
</dbReference>
<dbReference type="AlphaFoldDB" id="A0AAV1RXY2"/>
<name>A0AAV1RXY2_9ROSI</name>
<protein>
    <submittedName>
        <fullName evidence="2">Uncharacterized protein</fullName>
    </submittedName>
</protein>